<evidence type="ECO:0000256" key="2">
    <source>
        <dbReference type="ARBA" id="ARBA00022723"/>
    </source>
</evidence>
<feature type="region of interest" description="Disordered" evidence="5">
    <location>
        <begin position="1"/>
        <end position="26"/>
    </location>
</feature>
<dbReference type="GO" id="GO:0020037">
    <property type="term" value="F:heme binding"/>
    <property type="evidence" value="ECO:0007669"/>
    <property type="project" value="InterPro"/>
</dbReference>
<gene>
    <name evidence="7" type="ORF">EMQ25_10410</name>
</gene>
<dbReference type="AlphaFoldDB" id="A0A433XB28"/>
<keyword evidence="3 4" id="KW-0408">Iron</keyword>
<dbReference type="Gene3D" id="1.10.760.10">
    <property type="entry name" value="Cytochrome c-like domain"/>
    <property type="match status" value="1"/>
</dbReference>
<protein>
    <submittedName>
        <fullName evidence="7">Cytochrome c</fullName>
    </submittedName>
</protein>
<evidence type="ECO:0000259" key="6">
    <source>
        <dbReference type="PROSITE" id="PS51007"/>
    </source>
</evidence>
<comment type="caution">
    <text evidence="7">The sequence shown here is derived from an EMBL/GenBank/DDBJ whole genome shotgun (WGS) entry which is preliminary data.</text>
</comment>
<evidence type="ECO:0000256" key="4">
    <source>
        <dbReference type="PROSITE-ProRule" id="PRU00433"/>
    </source>
</evidence>
<feature type="compositionally biased region" description="Polar residues" evidence="5">
    <location>
        <begin position="193"/>
        <end position="205"/>
    </location>
</feature>
<feature type="compositionally biased region" description="Polar residues" evidence="5">
    <location>
        <begin position="225"/>
        <end position="235"/>
    </location>
</feature>
<keyword evidence="1 4" id="KW-0349">Heme</keyword>
<evidence type="ECO:0000313" key="7">
    <source>
        <dbReference type="EMBL" id="RUT31263.1"/>
    </source>
</evidence>
<dbReference type="EMBL" id="RZNJ01000003">
    <property type="protein sequence ID" value="RUT31263.1"/>
    <property type="molecule type" value="Genomic_DNA"/>
</dbReference>
<evidence type="ECO:0000256" key="1">
    <source>
        <dbReference type="ARBA" id="ARBA00022617"/>
    </source>
</evidence>
<dbReference type="InterPro" id="IPR009056">
    <property type="entry name" value="Cyt_c-like_dom"/>
</dbReference>
<proteinExistence type="predicted"/>
<feature type="domain" description="Cytochrome c" evidence="6">
    <location>
        <begin position="64"/>
        <end position="140"/>
    </location>
</feature>
<organism evidence="7 8">
    <name type="scientific">Arsenicitalea aurantiaca</name>
    <dbReference type="NCBI Taxonomy" id="1783274"/>
    <lineage>
        <taxon>Bacteria</taxon>
        <taxon>Pseudomonadati</taxon>
        <taxon>Pseudomonadota</taxon>
        <taxon>Alphaproteobacteria</taxon>
        <taxon>Hyphomicrobiales</taxon>
        <taxon>Devosiaceae</taxon>
        <taxon>Arsenicitalea</taxon>
    </lineage>
</organism>
<feature type="region of interest" description="Disordered" evidence="5">
    <location>
        <begin position="168"/>
        <end position="235"/>
    </location>
</feature>
<dbReference type="PROSITE" id="PS51007">
    <property type="entry name" value="CYTC"/>
    <property type="match status" value="1"/>
</dbReference>
<reference evidence="7 8" key="1">
    <citation type="journal article" date="2016" name="Int. J. Syst. Evol. Microbiol.">
        <title>Arsenicitalea aurantiaca gen. nov., sp. nov., a new member of the family Hyphomicrobiaceae, isolated from high-arsenic sediment.</title>
        <authorList>
            <person name="Mu Y."/>
            <person name="Zhou L."/>
            <person name="Zeng X.C."/>
            <person name="Liu L."/>
            <person name="Pan Y."/>
            <person name="Chen X."/>
            <person name="Wang J."/>
            <person name="Li S."/>
            <person name="Li W.J."/>
            <person name="Wang Y."/>
        </authorList>
    </citation>
    <scope>NUCLEOTIDE SEQUENCE [LARGE SCALE GENOMIC DNA]</scope>
    <source>
        <strain evidence="7 8">42-50</strain>
    </source>
</reference>
<keyword evidence="2 4" id="KW-0479">Metal-binding</keyword>
<feature type="compositionally biased region" description="Low complexity" evidence="5">
    <location>
        <begin position="168"/>
        <end position="185"/>
    </location>
</feature>
<keyword evidence="8" id="KW-1185">Reference proteome</keyword>
<dbReference type="GO" id="GO:0046872">
    <property type="term" value="F:metal ion binding"/>
    <property type="evidence" value="ECO:0007669"/>
    <property type="project" value="UniProtKB-KW"/>
</dbReference>
<evidence type="ECO:0000256" key="3">
    <source>
        <dbReference type="ARBA" id="ARBA00023004"/>
    </source>
</evidence>
<dbReference type="Pfam" id="PF13442">
    <property type="entry name" value="Cytochrome_CBB3"/>
    <property type="match status" value="1"/>
</dbReference>
<sequence>MQEADCRNHVGSRRFSNGPPPIKIDPRRTLVNRKATMLARSAIAAAMALAGAGHAMAQGSFTAEQAARGQTEYNSQCGACHGFQLEGGVGPVLAGAEFRTNWGTAAAVHGYFSVSMPPQAPGRLSEQAYLDIMAHILNFNGLPAGDAELTLEDLPSVNMAALPEAAAPEAAPAEAPAAEAAPAAPSGIPQAYTWGQQLPTVGGQTAATPAAPAAPERPAIPQAYTWGQQLPTVTP</sequence>
<accession>A0A433XB28</accession>
<evidence type="ECO:0000313" key="8">
    <source>
        <dbReference type="Proteomes" id="UP000281547"/>
    </source>
</evidence>
<feature type="compositionally biased region" description="Low complexity" evidence="5">
    <location>
        <begin position="206"/>
        <end position="223"/>
    </location>
</feature>
<name>A0A433XB28_9HYPH</name>
<evidence type="ECO:0000256" key="5">
    <source>
        <dbReference type="SAM" id="MobiDB-lite"/>
    </source>
</evidence>
<dbReference type="Proteomes" id="UP000281547">
    <property type="component" value="Unassembled WGS sequence"/>
</dbReference>
<dbReference type="InterPro" id="IPR036909">
    <property type="entry name" value="Cyt_c-like_dom_sf"/>
</dbReference>
<dbReference type="GO" id="GO:0009055">
    <property type="term" value="F:electron transfer activity"/>
    <property type="evidence" value="ECO:0007669"/>
    <property type="project" value="InterPro"/>
</dbReference>
<dbReference type="SUPFAM" id="SSF46626">
    <property type="entry name" value="Cytochrome c"/>
    <property type="match status" value="1"/>
</dbReference>